<proteinExistence type="predicted"/>
<feature type="non-terminal residue" evidence="2">
    <location>
        <position position="1"/>
    </location>
</feature>
<comment type="caution">
    <text evidence="2">The sequence shown here is derived from an EMBL/GenBank/DDBJ whole genome shotgun (WGS) entry which is preliminary data.</text>
</comment>
<feature type="region of interest" description="Disordered" evidence="1">
    <location>
        <begin position="1"/>
        <end position="179"/>
    </location>
</feature>
<evidence type="ECO:0000256" key="1">
    <source>
        <dbReference type="SAM" id="MobiDB-lite"/>
    </source>
</evidence>
<dbReference type="Proteomes" id="UP001140094">
    <property type="component" value="Unassembled WGS sequence"/>
</dbReference>
<name>A0A9W8LU85_9FUNG</name>
<evidence type="ECO:0000313" key="3">
    <source>
        <dbReference type="Proteomes" id="UP001140094"/>
    </source>
</evidence>
<gene>
    <name evidence="2" type="ORF">H4R20_003263</name>
</gene>
<feature type="compositionally biased region" description="Low complexity" evidence="1">
    <location>
        <begin position="135"/>
        <end position="144"/>
    </location>
</feature>
<sequence length="179" mass="18167">QYERAPSAPAAGEDSPTKPAMPAGLTQPPVSPTAASLRGPGTTMSSPTGSSAAATHVAAPTPKAVSGGWEFNDDWDEGGGDDGWGLDNDDDLWNAEESNSHSNDSKAAAQTKPSAAPALAPRTSNEPLPSISKVTKTPLKLAKTAPKKPAPTSTSKRKGLGAMKLGGASKNDALLDELL</sequence>
<feature type="compositionally biased region" description="Acidic residues" evidence="1">
    <location>
        <begin position="71"/>
        <end position="80"/>
    </location>
</feature>
<dbReference type="EMBL" id="JANBUO010000657">
    <property type="protein sequence ID" value="KAJ2802478.1"/>
    <property type="molecule type" value="Genomic_DNA"/>
</dbReference>
<feature type="compositionally biased region" description="Low complexity" evidence="1">
    <location>
        <begin position="39"/>
        <end position="55"/>
    </location>
</feature>
<organism evidence="2 3">
    <name type="scientific">Coemansia guatemalensis</name>
    <dbReference type="NCBI Taxonomy" id="2761395"/>
    <lineage>
        <taxon>Eukaryota</taxon>
        <taxon>Fungi</taxon>
        <taxon>Fungi incertae sedis</taxon>
        <taxon>Zoopagomycota</taxon>
        <taxon>Kickxellomycotina</taxon>
        <taxon>Kickxellomycetes</taxon>
        <taxon>Kickxellales</taxon>
        <taxon>Kickxellaceae</taxon>
        <taxon>Coemansia</taxon>
    </lineage>
</organism>
<dbReference type="OrthoDB" id="447103at2759"/>
<dbReference type="AlphaFoldDB" id="A0A9W8LU85"/>
<accession>A0A9W8LU85</accession>
<reference evidence="2" key="1">
    <citation type="submission" date="2022-07" db="EMBL/GenBank/DDBJ databases">
        <title>Phylogenomic reconstructions and comparative analyses of Kickxellomycotina fungi.</title>
        <authorList>
            <person name="Reynolds N.K."/>
            <person name="Stajich J.E."/>
            <person name="Barry K."/>
            <person name="Grigoriev I.V."/>
            <person name="Crous P."/>
            <person name="Smith M.E."/>
        </authorList>
    </citation>
    <scope>NUCLEOTIDE SEQUENCE</scope>
    <source>
        <strain evidence="2">NRRL 1565</strain>
    </source>
</reference>
<keyword evidence="3" id="KW-1185">Reference proteome</keyword>
<feature type="compositionally biased region" description="Low complexity" evidence="1">
    <location>
        <begin position="105"/>
        <end position="120"/>
    </location>
</feature>
<evidence type="ECO:0000313" key="2">
    <source>
        <dbReference type="EMBL" id="KAJ2802478.1"/>
    </source>
</evidence>
<protein>
    <submittedName>
        <fullName evidence="2">Uncharacterized protein</fullName>
    </submittedName>
</protein>